<gene>
    <name evidence="1" type="ORF">B2J93_7272</name>
</gene>
<dbReference type="AlphaFoldDB" id="A0A218ZA81"/>
<proteinExistence type="predicted"/>
<dbReference type="EMBL" id="MZNU01000086">
    <property type="protein sequence ID" value="OWP04971.1"/>
    <property type="molecule type" value="Genomic_DNA"/>
</dbReference>
<organism evidence="1 2">
    <name type="scientific">Diplocarpon coronariae</name>
    <dbReference type="NCBI Taxonomy" id="2795749"/>
    <lineage>
        <taxon>Eukaryota</taxon>
        <taxon>Fungi</taxon>
        <taxon>Dikarya</taxon>
        <taxon>Ascomycota</taxon>
        <taxon>Pezizomycotina</taxon>
        <taxon>Leotiomycetes</taxon>
        <taxon>Helotiales</taxon>
        <taxon>Drepanopezizaceae</taxon>
        <taxon>Diplocarpon</taxon>
    </lineage>
</organism>
<dbReference type="Proteomes" id="UP000242519">
    <property type="component" value="Unassembled WGS sequence"/>
</dbReference>
<dbReference type="OrthoDB" id="496981at2759"/>
<reference evidence="1 2" key="1">
    <citation type="submission" date="2017-04" db="EMBL/GenBank/DDBJ databases">
        <title>Draft genome sequence of Marssonina coronaria NL1: causal agent of apple blotch.</title>
        <authorList>
            <person name="Cheng Q."/>
        </authorList>
    </citation>
    <scope>NUCLEOTIDE SEQUENCE [LARGE SCALE GENOMIC DNA]</scope>
    <source>
        <strain evidence="1 2">NL1</strain>
    </source>
</reference>
<accession>A0A218ZA81</accession>
<comment type="caution">
    <text evidence="1">The sequence shown here is derived from an EMBL/GenBank/DDBJ whole genome shotgun (WGS) entry which is preliminary data.</text>
</comment>
<name>A0A218ZA81_9HELO</name>
<sequence length="130" mass="14837">MGTVIRELYSKQLVSRDCIDTTLVPDGSETNHEGEDPEEMFEIRQMRVKRVLESFHLLGLEATKNKGGVWEGHAVSQGKDVEIVVSAHSALIMDLYKSYEFPTEDMVKTGVPYYKLIETEESKVRIRTFP</sequence>
<dbReference type="InParanoid" id="A0A218ZA81"/>
<evidence type="ECO:0000313" key="1">
    <source>
        <dbReference type="EMBL" id="OWP04971.1"/>
    </source>
</evidence>
<keyword evidence="2" id="KW-1185">Reference proteome</keyword>
<protein>
    <submittedName>
        <fullName evidence="1">Uncharacterized protein</fullName>
    </submittedName>
</protein>
<evidence type="ECO:0000313" key="2">
    <source>
        <dbReference type="Proteomes" id="UP000242519"/>
    </source>
</evidence>